<dbReference type="SMART" id="SM00369">
    <property type="entry name" value="LRR_TYP"/>
    <property type="match status" value="9"/>
</dbReference>
<keyword evidence="12" id="KW-0611">Plant defense</keyword>
<keyword evidence="17" id="KW-0325">Glycoprotein</keyword>
<evidence type="ECO:0000256" key="7">
    <source>
        <dbReference type="ARBA" id="ARBA00022525"/>
    </source>
</evidence>
<keyword evidence="14 19" id="KW-0472">Membrane</keyword>
<evidence type="ECO:0000256" key="19">
    <source>
        <dbReference type="SAM" id="Phobius"/>
    </source>
</evidence>
<name>A0AAN9KWU2_CANGL</name>
<dbReference type="SMART" id="SM00365">
    <property type="entry name" value="LRR_SD22"/>
    <property type="match status" value="5"/>
</dbReference>
<evidence type="ECO:0000256" key="9">
    <source>
        <dbReference type="ARBA" id="ARBA00022692"/>
    </source>
</evidence>
<dbReference type="SUPFAM" id="SSF52058">
    <property type="entry name" value="L domain-like"/>
    <property type="match status" value="2"/>
</dbReference>
<dbReference type="InterPro" id="IPR032675">
    <property type="entry name" value="LRR_dom_sf"/>
</dbReference>
<dbReference type="PANTHER" id="PTHR48063">
    <property type="entry name" value="LRR RECEPTOR-LIKE KINASE"/>
    <property type="match status" value="1"/>
</dbReference>
<evidence type="ECO:0000256" key="5">
    <source>
        <dbReference type="ARBA" id="ARBA00022475"/>
    </source>
</evidence>
<evidence type="ECO:0000256" key="1">
    <source>
        <dbReference type="ARBA" id="ARBA00004170"/>
    </source>
</evidence>
<keyword evidence="10" id="KW-0732">Signal</keyword>
<reference evidence="22 23" key="1">
    <citation type="submission" date="2024-01" db="EMBL/GenBank/DDBJ databases">
        <title>The genomes of 5 underutilized Papilionoideae crops provide insights into root nodulation and disease resistanc.</title>
        <authorList>
            <person name="Jiang F."/>
        </authorList>
    </citation>
    <scope>NUCLEOTIDE SEQUENCE [LARGE SCALE GENOMIC DNA]</scope>
    <source>
        <strain evidence="22">LVBAO_FW01</strain>
        <tissue evidence="22">Leaves</tissue>
    </source>
</reference>
<feature type="transmembrane region" description="Helical" evidence="19">
    <location>
        <begin position="768"/>
        <end position="790"/>
    </location>
</feature>
<dbReference type="FunFam" id="3.80.10.10:FF:000400">
    <property type="entry name" value="Nuclear pore complex protein NUP107"/>
    <property type="match status" value="1"/>
</dbReference>
<evidence type="ECO:0000256" key="11">
    <source>
        <dbReference type="ARBA" id="ARBA00022737"/>
    </source>
</evidence>
<dbReference type="Pfam" id="PF08263">
    <property type="entry name" value="LRRNT_2"/>
    <property type="match status" value="1"/>
</dbReference>
<evidence type="ECO:0000256" key="10">
    <source>
        <dbReference type="ARBA" id="ARBA00022729"/>
    </source>
</evidence>
<dbReference type="FunFam" id="3.80.10.10:FF:000041">
    <property type="entry name" value="LRR receptor-like serine/threonine-protein kinase ERECTA"/>
    <property type="match status" value="2"/>
</dbReference>
<dbReference type="AlphaFoldDB" id="A0AAN9KWU2"/>
<dbReference type="InterPro" id="IPR013210">
    <property type="entry name" value="LRR_N_plant-typ"/>
</dbReference>
<keyword evidence="6" id="KW-0134">Cell wall</keyword>
<dbReference type="Pfam" id="PF00560">
    <property type="entry name" value="LRR_1"/>
    <property type="match status" value="8"/>
</dbReference>
<dbReference type="Pfam" id="PF23598">
    <property type="entry name" value="LRR_14"/>
    <property type="match status" value="1"/>
</dbReference>
<keyword evidence="23" id="KW-1185">Reference proteome</keyword>
<keyword evidence="16" id="KW-0675">Receptor</keyword>
<dbReference type="PANTHER" id="PTHR48063:SF98">
    <property type="entry name" value="LRR RECEPTOR-LIKE SERINE_THREONINE-PROTEIN KINASE FLS2"/>
    <property type="match status" value="1"/>
</dbReference>
<dbReference type="InterPro" id="IPR003591">
    <property type="entry name" value="Leu-rich_rpt_typical-subtyp"/>
</dbReference>
<evidence type="ECO:0000256" key="14">
    <source>
        <dbReference type="ARBA" id="ARBA00023136"/>
    </source>
</evidence>
<evidence type="ECO:0000313" key="22">
    <source>
        <dbReference type="EMBL" id="KAK7324431.1"/>
    </source>
</evidence>
<evidence type="ECO:0000256" key="12">
    <source>
        <dbReference type="ARBA" id="ARBA00022821"/>
    </source>
</evidence>
<evidence type="ECO:0000256" key="16">
    <source>
        <dbReference type="ARBA" id="ARBA00023170"/>
    </source>
</evidence>
<comment type="similarity">
    <text evidence="18">Belongs to the polygalacturonase-inhibiting protein family.</text>
</comment>
<keyword evidence="11" id="KW-0677">Repeat</keyword>
<comment type="caution">
    <text evidence="22">The sequence shown here is derived from an EMBL/GenBank/DDBJ whole genome shotgun (WGS) entry which is preliminary data.</text>
</comment>
<protein>
    <recommendedName>
        <fullName evidence="24">Leucine-rich repeat-containing N-terminal plant-type domain-containing protein</fullName>
    </recommendedName>
</protein>
<dbReference type="GO" id="GO:0006952">
    <property type="term" value="P:defense response"/>
    <property type="evidence" value="ECO:0007669"/>
    <property type="project" value="UniProtKB-KW"/>
</dbReference>
<keyword evidence="13 19" id="KW-1133">Transmembrane helix</keyword>
<keyword evidence="7" id="KW-0964">Secreted</keyword>
<evidence type="ECO:0000259" key="21">
    <source>
        <dbReference type="Pfam" id="PF23598"/>
    </source>
</evidence>
<evidence type="ECO:0000313" key="23">
    <source>
        <dbReference type="Proteomes" id="UP001367508"/>
    </source>
</evidence>
<organism evidence="22 23">
    <name type="scientific">Canavalia gladiata</name>
    <name type="common">Sword bean</name>
    <name type="synonym">Dolichos gladiatus</name>
    <dbReference type="NCBI Taxonomy" id="3824"/>
    <lineage>
        <taxon>Eukaryota</taxon>
        <taxon>Viridiplantae</taxon>
        <taxon>Streptophyta</taxon>
        <taxon>Embryophyta</taxon>
        <taxon>Tracheophyta</taxon>
        <taxon>Spermatophyta</taxon>
        <taxon>Magnoliopsida</taxon>
        <taxon>eudicotyledons</taxon>
        <taxon>Gunneridae</taxon>
        <taxon>Pentapetalae</taxon>
        <taxon>rosids</taxon>
        <taxon>fabids</taxon>
        <taxon>Fabales</taxon>
        <taxon>Fabaceae</taxon>
        <taxon>Papilionoideae</taxon>
        <taxon>50 kb inversion clade</taxon>
        <taxon>NPAAA clade</taxon>
        <taxon>indigoferoid/millettioid clade</taxon>
        <taxon>Phaseoleae</taxon>
        <taxon>Canavalia</taxon>
    </lineage>
</organism>
<feature type="domain" description="Leucine-rich repeat-containing N-terminal plant-type" evidence="20">
    <location>
        <begin position="10"/>
        <end position="47"/>
    </location>
</feature>
<evidence type="ECO:0000256" key="2">
    <source>
        <dbReference type="ARBA" id="ARBA00004191"/>
    </source>
</evidence>
<proteinExistence type="inferred from homology"/>
<keyword evidence="5" id="KW-1003">Cell membrane</keyword>
<evidence type="ECO:0000256" key="13">
    <source>
        <dbReference type="ARBA" id="ARBA00022989"/>
    </source>
</evidence>
<accession>A0AAN9KWU2</accession>
<comment type="subcellular location">
    <subcellularLocation>
        <location evidence="3">Cell membrane</location>
        <topology evidence="3">Single-pass type I membrane protein</topology>
    </subcellularLocation>
    <subcellularLocation>
        <location evidence="1">Membrane</location>
        <topology evidence="1">Peripheral membrane protein</topology>
    </subcellularLocation>
    <subcellularLocation>
        <location evidence="2">Secreted</location>
        <location evidence="2">Cell wall</location>
    </subcellularLocation>
</comment>
<comment type="similarity">
    <text evidence="4">Belongs to the RLP family.</text>
</comment>
<evidence type="ECO:0000256" key="6">
    <source>
        <dbReference type="ARBA" id="ARBA00022512"/>
    </source>
</evidence>
<dbReference type="InterPro" id="IPR046956">
    <property type="entry name" value="RLP23-like"/>
</dbReference>
<sequence length="829" mass="93327">MDANIRCIEKERRALLEFKHSLVDEYGRLSSWGKDEDCCKWSGILCNNQTGHVLKLDLRDYKGDQPLRGEITSFIKDLYHLNYLDLSLNDFDGHEIPEFFSSLMNLRYLDLSHACFGGKIPYLLGMLSSLQVLYLPSNSLVGEIPYQLGNLSSLEQLDLNFNNLFGIIPCQLGNLSSLEVLILGNNDNLIIGTNAKWISHLSSIVRLELGSVVGLNNKSINLLQMVIQLPKLEHLSISNCSLSDIDILPKSTYGLNFSRSLHNLDMSSNKFSSSIFTWLYNLSSNNVTEIRLKQNLIKGPIPQDFGSIMKSLEYLDLSFNQLNGTIPRSFGLLSQLRHLDLKENSLEGLITDTQFANLTKLLVLILSQNSLTLKFNDKWIPKFQLEVLKLQSCRVDSTFTKWLQTQKSLISIDISNTKLSDTATLTSFLCAANEGLHFLNISYNHLVGQIPNCWGHLKFLRVLNLGNNAFWGNIPTSMESLVRIHLLVLRNNQLTGNLPSFKNCTELVLLDVGGNNLSGFIPSWIGSYLQQLKVLSMRRNLFYGTLPLSICHLTTLQVLDLSHNNLFGKIPNCVKNLSSMTIKLAIKRAIDEYYIFNKDGTIRYFATYEFLPLVTWKGKELVFNDNKGLLNLIDLSSNQLYGKIPAEIGNLMELRSLDLSSNNLNGQIPSQIGNLHSLDFLDLSRNHLSGKIPSSLSEITTLGVLNLSYNNLSGKIPTGTQLQSFNATAYEGNAYLCGKPLEVICTENHLVHKDTKEHHHDISFIQGFYLSMGLGFFVGFWGVFGSLLLLSSWRHAYFNFVNNMSDTIYVMIVINAARCFNIIQEAQQG</sequence>
<gene>
    <name evidence="22" type="ORF">VNO77_27967</name>
</gene>
<evidence type="ECO:0000259" key="20">
    <source>
        <dbReference type="Pfam" id="PF08263"/>
    </source>
</evidence>
<dbReference type="Proteomes" id="UP001367508">
    <property type="component" value="Unassembled WGS sequence"/>
</dbReference>
<dbReference type="InterPro" id="IPR055414">
    <property type="entry name" value="LRR_R13L4/SHOC2-like"/>
</dbReference>
<dbReference type="Gene3D" id="3.80.10.10">
    <property type="entry name" value="Ribonuclease Inhibitor"/>
    <property type="match status" value="4"/>
</dbReference>
<keyword evidence="8" id="KW-0433">Leucine-rich repeat</keyword>
<dbReference type="GO" id="GO:0005886">
    <property type="term" value="C:plasma membrane"/>
    <property type="evidence" value="ECO:0007669"/>
    <property type="project" value="UniProtKB-SubCell"/>
</dbReference>
<evidence type="ECO:0000256" key="17">
    <source>
        <dbReference type="ARBA" id="ARBA00023180"/>
    </source>
</evidence>
<feature type="domain" description="Disease resistance R13L4/SHOC-2-like LRR" evidence="21">
    <location>
        <begin position="80"/>
        <end position="292"/>
    </location>
</feature>
<evidence type="ECO:0000256" key="18">
    <source>
        <dbReference type="ARBA" id="ARBA00038043"/>
    </source>
</evidence>
<dbReference type="PRINTS" id="PR00019">
    <property type="entry name" value="LEURICHRPT"/>
</dbReference>
<evidence type="ECO:0000256" key="3">
    <source>
        <dbReference type="ARBA" id="ARBA00004251"/>
    </source>
</evidence>
<dbReference type="EMBL" id="JAYMYQ010000006">
    <property type="protein sequence ID" value="KAK7324431.1"/>
    <property type="molecule type" value="Genomic_DNA"/>
</dbReference>
<dbReference type="FunFam" id="3.80.10.10:FF:000213">
    <property type="entry name" value="Tyrosine-sulfated glycopeptide receptor 1"/>
    <property type="match status" value="1"/>
</dbReference>
<evidence type="ECO:0000256" key="4">
    <source>
        <dbReference type="ARBA" id="ARBA00009592"/>
    </source>
</evidence>
<evidence type="ECO:0008006" key="24">
    <source>
        <dbReference type="Google" id="ProtNLM"/>
    </source>
</evidence>
<evidence type="ECO:0000256" key="8">
    <source>
        <dbReference type="ARBA" id="ARBA00022614"/>
    </source>
</evidence>
<dbReference type="InterPro" id="IPR001611">
    <property type="entry name" value="Leu-rich_rpt"/>
</dbReference>
<evidence type="ECO:0000256" key="15">
    <source>
        <dbReference type="ARBA" id="ARBA00023157"/>
    </source>
</evidence>
<keyword evidence="9 19" id="KW-0812">Transmembrane</keyword>
<keyword evidence="15" id="KW-1015">Disulfide bond</keyword>